<dbReference type="GO" id="GO:0048038">
    <property type="term" value="F:quinone binding"/>
    <property type="evidence" value="ECO:0007669"/>
    <property type="project" value="InterPro"/>
</dbReference>
<proteinExistence type="predicted"/>
<dbReference type="InterPro" id="IPR001135">
    <property type="entry name" value="NADH_Q_OxRdtase_suD"/>
</dbReference>
<gene>
    <name evidence="3" type="ORF">EI684_05155</name>
</gene>
<evidence type="ECO:0000256" key="1">
    <source>
        <dbReference type="ARBA" id="ARBA00023002"/>
    </source>
</evidence>
<dbReference type="GO" id="GO:0016651">
    <property type="term" value="F:oxidoreductase activity, acting on NAD(P)H"/>
    <property type="evidence" value="ECO:0007669"/>
    <property type="project" value="InterPro"/>
</dbReference>
<accession>A0A426U5N6</accession>
<sequence>MKWYNGPPKPPWGGRQGSLAVTYMFALKPRAPALTRTQRMVLRVDGERIADVEYRPDIDEHASFDQVGRMGAERLVATAAGLCPSCGVAHALALCQAIEALTSVELPPRAALLRTLIAELERAASHLTTVGDLFAALGLPAASGVFAHHSQLLRETLENVAGKPAGTLLIPGGLAQDLALTALDVPAAIARQSLGALFALTDRLLSGRGLLARTMEVGAISTSAAEQFMLSGPLARAAGLRADLRIDAPYAAYQTMPPGLVVQEGGDVYARLLVLLLEALESLKLVELAANNPPGGPIASPLPTKLPNGIGMSGVEAPRGPLRYRVEASDGRISAISIQVAPQLDRLLARTLLTNSCVDDVALILLSTDPCDACLGTASASSP</sequence>
<organism evidence="3 4">
    <name type="scientific">Candidatus Viridilinea halotolerans</name>
    <dbReference type="NCBI Taxonomy" id="2491704"/>
    <lineage>
        <taxon>Bacteria</taxon>
        <taxon>Bacillati</taxon>
        <taxon>Chloroflexota</taxon>
        <taxon>Chloroflexia</taxon>
        <taxon>Chloroflexales</taxon>
        <taxon>Chloroflexineae</taxon>
        <taxon>Oscillochloridaceae</taxon>
        <taxon>Candidatus Viridilinea</taxon>
    </lineage>
</organism>
<keyword evidence="1" id="KW-0560">Oxidoreductase</keyword>
<dbReference type="Gene3D" id="1.10.645.10">
    <property type="entry name" value="Cytochrome-c3 Hydrogenase, chain B"/>
    <property type="match status" value="1"/>
</dbReference>
<reference evidence="3 4" key="1">
    <citation type="submission" date="2018-12" db="EMBL/GenBank/DDBJ databases">
        <title>Genome Sequence of Candidatus Viridilinea halotolerans isolated from saline sulfide-rich spring.</title>
        <authorList>
            <person name="Grouzdev D.S."/>
            <person name="Burganskaya E.I."/>
            <person name="Krutkina M.S."/>
            <person name="Sukhacheva M.V."/>
            <person name="Gorlenko V.M."/>
        </authorList>
    </citation>
    <scope>NUCLEOTIDE SEQUENCE [LARGE SCALE GENOMIC DNA]</scope>
    <source>
        <strain evidence="3">Chok-6</strain>
    </source>
</reference>
<dbReference type="Pfam" id="PF00346">
    <property type="entry name" value="Complex1_49kDa"/>
    <property type="match status" value="1"/>
</dbReference>
<dbReference type="SUPFAM" id="SSF56762">
    <property type="entry name" value="HydB/Nqo4-like"/>
    <property type="match status" value="1"/>
</dbReference>
<dbReference type="PANTHER" id="PTHR43485:SF1">
    <property type="entry name" value="FORMATE HYDROGENLYASE SUBUNIT 5-RELATED"/>
    <property type="match status" value="1"/>
</dbReference>
<dbReference type="EMBL" id="RSAS01000201">
    <property type="protein sequence ID" value="RRR75258.1"/>
    <property type="molecule type" value="Genomic_DNA"/>
</dbReference>
<dbReference type="AlphaFoldDB" id="A0A426U5N6"/>
<evidence type="ECO:0000259" key="2">
    <source>
        <dbReference type="Pfam" id="PF00346"/>
    </source>
</evidence>
<comment type="caution">
    <text evidence="3">The sequence shown here is derived from an EMBL/GenBank/DDBJ whole genome shotgun (WGS) entry which is preliminary data.</text>
</comment>
<dbReference type="Proteomes" id="UP000280307">
    <property type="component" value="Unassembled WGS sequence"/>
</dbReference>
<dbReference type="InterPro" id="IPR029014">
    <property type="entry name" value="NiFe-Hase_large"/>
</dbReference>
<dbReference type="PANTHER" id="PTHR43485">
    <property type="entry name" value="HYDROGENASE-4 COMPONENT G"/>
    <property type="match status" value="1"/>
</dbReference>
<name>A0A426U5N6_9CHLR</name>
<dbReference type="InterPro" id="IPR052197">
    <property type="entry name" value="ComplexI_49kDa-like"/>
</dbReference>
<evidence type="ECO:0000313" key="4">
    <source>
        <dbReference type="Proteomes" id="UP000280307"/>
    </source>
</evidence>
<dbReference type="GO" id="GO:0051287">
    <property type="term" value="F:NAD binding"/>
    <property type="evidence" value="ECO:0007669"/>
    <property type="project" value="InterPro"/>
</dbReference>
<evidence type="ECO:0000313" key="3">
    <source>
        <dbReference type="EMBL" id="RRR75258.1"/>
    </source>
</evidence>
<feature type="domain" description="NADH-quinone oxidoreductase subunit D" evidence="2">
    <location>
        <begin position="167"/>
        <end position="300"/>
    </location>
</feature>
<protein>
    <recommendedName>
        <fullName evidence="2">NADH-quinone oxidoreductase subunit D domain-containing protein</fullName>
    </recommendedName>
</protein>